<name>A0A9X8HA83_APHAT</name>
<reference evidence="4 5" key="1">
    <citation type="journal article" date="2018" name="J. Invertebr. Pathol.">
        <title>New genotyping method for the causative agent of crayfish plague (Aphanomyces astaci) based on whole genome data.</title>
        <authorList>
            <person name="Minardi D."/>
            <person name="Studholme D.J."/>
            <person name="van der Giezen M."/>
            <person name="Pretto T."/>
            <person name="Oidtmann B."/>
        </authorList>
    </citation>
    <scope>NUCLEOTIDE SEQUENCE [LARGE SCALE GENOMIC DNA]</scope>
    <source>
        <strain evidence="4 5">KB13</strain>
    </source>
</reference>
<dbReference type="InterPro" id="IPR026082">
    <property type="entry name" value="ABCA"/>
</dbReference>
<dbReference type="InterPro" id="IPR003439">
    <property type="entry name" value="ABC_transporter-like_ATP-bd"/>
</dbReference>
<accession>A0A9X8HA83</accession>
<feature type="domain" description="ABC transporter" evidence="3">
    <location>
        <begin position="79"/>
        <end position="181"/>
    </location>
</feature>
<dbReference type="Proteomes" id="UP000275652">
    <property type="component" value="Unassembled WGS sequence"/>
</dbReference>
<dbReference type="Gene3D" id="3.40.50.300">
    <property type="entry name" value="P-loop containing nucleotide triphosphate hydrolases"/>
    <property type="match status" value="2"/>
</dbReference>
<dbReference type="EMBL" id="QUTI01025464">
    <property type="protein sequence ID" value="RLO06220.1"/>
    <property type="molecule type" value="Genomic_DNA"/>
</dbReference>
<dbReference type="GO" id="GO:0140359">
    <property type="term" value="F:ABC-type transporter activity"/>
    <property type="evidence" value="ECO:0007669"/>
    <property type="project" value="InterPro"/>
</dbReference>
<gene>
    <name evidence="4" type="ORF">DYB28_003623</name>
</gene>
<dbReference type="PANTHER" id="PTHR19229">
    <property type="entry name" value="ATP-BINDING CASSETTE TRANSPORTER SUBFAMILY A ABCA"/>
    <property type="match status" value="1"/>
</dbReference>
<evidence type="ECO:0000256" key="2">
    <source>
        <dbReference type="ARBA" id="ARBA00022737"/>
    </source>
</evidence>
<dbReference type="Pfam" id="PF00005">
    <property type="entry name" value="ABC_tran"/>
    <property type="match status" value="1"/>
</dbReference>
<dbReference type="AlphaFoldDB" id="A0A9X8HA83"/>
<dbReference type="SUPFAM" id="SSF52540">
    <property type="entry name" value="P-loop containing nucleoside triphosphate hydrolases"/>
    <property type="match status" value="2"/>
</dbReference>
<dbReference type="GO" id="GO:0016020">
    <property type="term" value="C:membrane"/>
    <property type="evidence" value="ECO:0007669"/>
    <property type="project" value="InterPro"/>
</dbReference>
<keyword evidence="2" id="KW-0677">Repeat</keyword>
<organism evidence="4 5">
    <name type="scientific">Aphanomyces astaci</name>
    <name type="common">Crayfish plague agent</name>
    <dbReference type="NCBI Taxonomy" id="112090"/>
    <lineage>
        <taxon>Eukaryota</taxon>
        <taxon>Sar</taxon>
        <taxon>Stramenopiles</taxon>
        <taxon>Oomycota</taxon>
        <taxon>Saprolegniomycetes</taxon>
        <taxon>Saprolegniales</taxon>
        <taxon>Verrucalvaceae</taxon>
        <taxon>Aphanomyces</taxon>
    </lineage>
</organism>
<evidence type="ECO:0000256" key="1">
    <source>
        <dbReference type="ARBA" id="ARBA00022448"/>
    </source>
</evidence>
<evidence type="ECO:0000313" key="4">
    <source>
        <dbReference type="EMBL" id="RLO06220.1"/>
    </source>
</evidence>
<dbReference type="GO" id="GO:0016887">
    <property type="term" value="F:ATP hydrolysis activity"/>
    <property type="evidence" value="ECO:0007669"/>
    <property type="project" value="InterPro"/>
</dbReference>
<evidence type="ECO:0000313" key="5">
    <source>
        <dbReference type="Proteomes" id="UP000275652"/>
    </source>
</evidence>
<evidence type="ECO:0000259" key="3">
    <source>
        <dbReference type="Pfam" id="PF00005"/>
    </source>
</evidence>
<dbReference type="GO" id="GO:0005524">
    <property type="term" value="F:ATP binding"/>
    <property type="evidence" value="ECO:0007669"/>
    <property type="project" value="InterPro"/>
</dbReference>
<dbReference type="GO" id="GO:0005319">
    <property type="term" value="F:lipid transporter activity"/>
    <property type="evidence" value="ECO:0007669"/>
    <property type="project" value="TreeGrafter"/>
</dbReference>
<dbReference type="InterPro" id="IPR027417">
    <property type="entry name" value="P-loop_NTPase"/>
</dbReference>
<sequence>LHWRSVTLVHDLSGGMKRKLSLAIALLGDSHIVFLHEPTSGMDLYSRRSMDSGAASQQDAVVMNQLRKVYKDGKVGVASVSLGLPKGECFGYLGINGAGKTTTMKMLTGDLVASSGSATLGGFDILAQQLDVRRLIGYCPQFDALIDLLGVREHLELYAAIKGISAINDTVATLMAQMNLDD</sequence>
<keyword evidence="1" id="KW-0813">Transport</keyword>
<dbReference type="PANTHER" id="PTHR19229:SF36">
    <property type="entry name" value="ATP-BINDING CASSETTE SUB-FAMILY A MEMBER 2"/>
    <property type="match status" value="1"/>
</dbReference>
<proteinExistence type="predicted"/>
<feature type="non-terminal residue" evidence="4">
    <location>
        <position position="182"/>
    </location>
</feature>
<comment type="caution">
    <text evidence="4">The sequence shown here is derived from an EMBL/GenBank/DDBJ whole genome shotgun (WGS) entry which is preliminary data.</text>
</comment>
<protein>
    <recommendedName>
        <fullName evidence="3">ABC transporter domain-containing protein</fullName>
    </recommendedName>
</protein>